<dbReference type="NCBIfam" id="TIGR00150">
    <property type="entry name" value="T6A_YjeE"/>
    <property type="match status" value="1"/>
</dbReference>
<evidence type="ECO:0000256" key="7">
    <source>
        <dbReference type="ARBA" id="ARBA00022741"/>
    </source>
</evidence>
<keyword evidence="5" id="KW-0819">tRNA processing</keyword>
<evidence type="ECO:0000313" key="12">
    <source>
        <dbReference type="Proteomes" id="UP000321934"/>
    </source>
</evidence>
<evidence type="ECO:0000313" key="11">
    <source>
        <dbReference type="EMBL" id="QED23258.1"/>
    </source>
</evidence>
<dbReference type="InterPro" id="IPR027417">
    <property type="entry name" value="P-loop_NTPase"/>
</dbReference>
<dbReference type="GO" id="GO:0005737">
    <property type="term" value="C:cytoplasm"/>
    <property type="evidence" value="ECO:0007669"/>
    <property type="project" value="UniProtKB-SubCell"/>
</dbReference>
<dbReference type="EMBL" id="CP029077">
    <property type="protein sequence ID" value="QED23258.1"/>
    <property type="molecule type" value="Genomic_DNA"/>
</dbReference>
<dbReference type="AlphaFoldDB" id="A0A5B8XD24"/>
<reference evidence="11 12" key="1">
    <citation type="journal article" date="2019" name="ISME J.">
        <title>Deianiraea, an extracellular bacterium associated with the ciliate Paramecium, suggests an alternative scenario for the evolution of Rickettsiales.</title>
        <authorList>
            <person name="Castelli M."/>
            <person name="Sabaneyeva E."/>
            <person name="Lanzoni O."/>
            <person name="Lebedeva N."/>
            <person name="Floriano A.M."/>
            <person name="Gaiarsa S."/>
            <person name="Benken K."/>
            <person name="Modeo L."/>
            <person name="Bandi C."/>
            <person name="Potekhin A."/>
            <person name="Sassera D."/>
            <person name="Petroni G."/>
        </authorList>
    </citation>
    <scope>NUCLEOTIDE SEQUENCE [LARGE SCALE GENOMIC DNA]</scope>
    <source>
        <strain evidence="11">CyL4-1</strain>
    </source>
</reference>
<evidence type="ECO:0000256" key="5">
    <source>
        <dbReference type="ARBA" id="ARBA00022694"/>
    </source>
</evidence>
<dbReference type="PANTHER" id="PTHR33540:SF2">
    <property type="entry name" value="TRNA THREONYLCARBAMOYLADENOSINE BIOSYNTHESIS PROTEIN TSAE"/>
    <property type="match status" value="1"/>
</dbReference>
<dbReference type="RefSeq" id="WP_146820541.1">
    <property type="nucleotide sequence ID" value="NZ_CP029077.1"/>
</dbReference>
<keyword evidence="6" id="KW-0479">Metal-binding</keyword>
<sequence length="144" mass="16576">MSKIKFTITTKDEMSSISEKISEICQNSVIFLKGDLGAGKTFFAKCLISKLCEISQDAIDSPTFSICNEYFSKNGDKILHYDLYRIKNIDEIYEIGLFDEIGNTMLIEWPQIIENHIKKIAKSYIEIDITCNEFNERIVTVEKL</sequence>
<dbReference type="OrthoDB" id="9800307at2"/>
<dbReference type="InterPro" id="IPR003442">
    <property type="entry name" value="T6A_TsaE"/>
</dbReference>
<evidence type="ECO:0000256" key="3">
    <source>
        <dbReference type="ARBA" id="ARBA00019010"/>
    </source>
</evidence>
<dbReference type="Gene3D" id="3.40.50.300">
    <property type="entry name" value="P-loop containing nucleotide triphosphate hydrolases"/>
    <property type="match status" value="1"/>
</dbReference>
<dbReference type="GO" id="GO:0002949">
    <property type="term" value="P:tRNA threonylcarbamoyladenosine modification"/>
    <property type="evidence" value="ECO:0007669"/>
    <property type="project" value="InterPro"/>
</dbReference>
<keyword evidence="12" id="KW-1185">Reference proteome</keyword>
<evidence type="ECO:0000256" key="10">
    <source>
        <dbReference type="ARBA" id="ARBA00032441"/>
    </source>
</evidence>
<keyword evidence="7" id="KW-0547">Nucleotide-binding</keyword>
<gene>
    <name evidence="11" type="ORF">Deia_00458</name>
</gene>
<evidence type="ECO:0000256" key="1">
    <source>
        <dbReference type="ARBA" id="ARBA00004496"/>
    </source>
</evidence>
<dbReference type="PANTHER" id="PTHR33540">
    <property type="entry name" value="TRNA THREONYLCARBAMOYLADENOSINE BIOSYNTHESIS PROTEIN TSAE"/>
    <property type="match status" value="1"/>
</dbReference>
<comment type="similarity">
    <text evidence="2">Belongs to the TsaE family.</text>
</comment>
<name>A0A5B8XD24_9RICK</name>
<keyword evidence="8" id="KW-0067">ATP-binding</keyword>
<keyword evidence="4" id="KW-0963">Cytoplasm</keyword>
<protein>
    <recommendedName>
        <fullName evidence="3">tRNA threonylcarbamoyladenosine biosynthesis protein TsaE</fullName>
    </recommendedName>
    <alternativeName>
        <fullName evidence="10">t(6)A37 threonylcarbamoyladenosine biosynthesis protein TsaE</fullName>
    </alternativeName>
</protein>
<evidence type="ECO:0000256" key="6">
    <source>
        <dbReference type="ARBA" id="ARBA00022723"/>
    </source>
</evidence>
<dbReference type="SUPFAM" id="SSF52540">
    <property type="entry name" value="P-loop containing nucleoside triphosphate hydrolases"/>
    <property type="match status" value="1"/>
</dbReference>
<evidence type="ECO:0000256" key="2">
    <source>
        <dbReference type="ARBA" id="ARBA00007599"/>
    </source>
</evidence>
<proteinExistence type="inferred from homology"/>
<organism evidence="11 12">
    <name type="scientific">Candidatus Deianiraea vastatrix</name>
    <dbReference type="NCBI Taxonomy" id="2163644"/>
    <lineage>
        <taxon>Bacteria</taxon>
        <taxon>Pseudomonadati</taxon>
        <taxon>Pseudomonadota</taxon>
        <taxon>Alphaproteobacteria</taxon>
        <taxon>Rickettsiales</taxon>
        <taxon>Candidatus Deianiraeaceae</taxon>
        <taxon>Candidatus Deianiraea</taxon>
    </lineage>
</organism>
<keyword evidence="9" id="KW-0460">Magnesium</keyword>
<evidence type="ECO:0000256" key="9">
    <source>
        <dbReference type="ARBA" id="ARBA00022842"/>
    </source>
</evidence>
<evidence type="ECO:0000256" key="8">
    <source>
        <dbReference type="ARBA" id="ARBA00022840"/>
    </source>
</evidence>
<accession>A0A5B8XD24</accession>
<dbReference type="GO" id="GO:0046872">
    <property type="term" value="F:metal ion binding"/>
    <property type="evidence" value="ECO:0007669"/>
    <property type="project" value="UniProtKB-KW"/>
</dbReference>
<dbReference type="GO" id="GO:0005524">
    <property type="term" value="F:ATP binding"/>
    <property type="evidence" value="ECO:0007669"/>
    <property type="project" value="UniProtKB-KW"/>
</dbReference>
<dbReference type="Pfam" id="PF02367">
    <property type="entry name" value="TsaE"/>
    <property type="match status" value="1"/>
</dbReference>
<dbReference type="Proteomes" id="UP000321934">
    <property type="component" value="Chromosome"/>
</dbReference>
<comment type="subcellular location">
    <subcellularLocation>
        <location evidence="1">Cytoplasm</location>
    </subcellularLocation>
</comment>
<evidence type="ECO:0000256" key="4">
    <source>
        <dbReference type="ARBA" id="ARBA00022490"/>
    </source>
</evidence>